<evidence type="ECO:0000313" key="2">
    <source>
        <dbReference type="EMBL" id="CAH4029387.1"/>
    </source>
</evidence>
<dbReference type="EMBL" id="CALOZG010000008">
    <property type="protein sequence ID" value="CAH4029387.1"/>
    <property type="molecule type" value="Genomic_DNA"/>
</dbReference>
<keyword evidence="3" id="KW-1185">Reference proteome</keyword>
<dbReference type="AlphaFoldDB" id="A0A9P0TBF5"/>
<dbReference type="Proteomes" id="UP001152562">
    <property type="component" value="Unassembled WGS sequence"/>
</dbReference>
<gene>
    <name evidence="2" type="ORF">PIBRA_LOCUS6142</name>
</gene>
<evidence type="ECO:0000256" key="1">
    <source>
        <dbReference type="SAM" id="SignalP"/>
    </source>
</evidence>
<feature type="signal peptide" evidence="1">
    <location>
        <begin position="1"/>
        <end position="15"/>
    </location>
</feature>
<sequence>MFCLLGLALIVTVECGYHYPLNNGFKLADNGYHKVVKEQKDYEEGKTVFNNIKAANDLVSKFCTDNYNVRDIYDDEVYRIEYKFQNDIEDYITVKIYYRVVYVVLKMKNGSDVKDIRVIPQDLEPTNANWKIDREHLIVTIPYKNERNLEVSVTCGKSIQNPKLIEVPLSPEYRVSGYYYRYR</sequence>
<organism evidence="2 3">
    <name type="scientific">Pieris brassicae</name>
    <name type="common">White butterfly</name>
    <name type="synonym">Large white butterfly</name>
    <dbReference type="NCBI Taxonomy" id="7116"/>
    <lineage>
        <taxon>Eukaryota</taxon>
        <taxon>Metazoa</taxon>
        <taxon>Ecdysozoa</taxon>
        <taxon>Arthropoda</taxon>
        <taxon>Hexapoda</taxon>
        <taxon>Insecta</taxon>
        <taxon>Pterygota</taxon>
        <taxon>Neoptera</taxon>
        <taxon>Endopterygota</taxon>
        <taxon>Lepidoptera</taxon>
        <taxon>Glossata</taxon>
        <taxon>Ditrysia</taxon>
        <taxon>Papilionoidea</taxon>
        <taxon>Pieridae</taxon>
        <taxon>Pierinae</taxon>
        <taxon>Pieris</taxon>
    </lineage>
</organism>
<comment type="caution">
    <text evidence="2">The sequence shown here is derived from an EMBL/GenBank/DDBJ whole genome shotgun (WGS) entry which is preliminary data.</text>
</comment>
<proteinExistence type="predicted"/>
<name>A0A9P0TBF5_PIEBR</name>
<evidence type="ECO:0000313" key="3">
    <source>
        <dbReference type="Proteomes" id="UP001152562"/>
    </source>
</evidence>
<protein>
    <submittedName>
        <fullName evidence="2">Uncharacterized protein</fullName>
    </submittedName>
</protein>
<keyword evidence="1" id="KW-0732">Signal</keyword>
<feature type="chain" id="PRO_5040178696" evidence="1">
    <location>
        <begin position="16"/>
        <end position="183"/>
    </location>
</feature>
<accession>A0A9P0TBF5</accession>
<reference evidence="2" key="1">
    <citation type="submission" date="2022-05" db="EMBL/GenBank/DDBJ databases">
        <authorList>
            <person name="Okamura Y."/>
        </authorList>
    </citation>
    <scope>NUCLEOTIDE SEQUENCE</scope>
</reference>